<dbReference type="Proteomes" id="UP000063964">
    <property type="component" value="Chromosome"/>
</dbReference>
<keyword evidence="10" id="KW-1185">Reference proteome</keyword>
<gene>
    <name evidence="9" type="ORF">AXF15_01790</name>
</gene>
<feature type="transmembrane region" description="Helical" evidence="7">
    <location>
        <begin position="160"/>
        <end position="189"/>
    </location>
</feature>
<protein>
    <recommendedName>
        <fullName evidence="8">TRAP C4-dicarboxylate transport system permease DctM subunit domain-containing protein</fullName>
    </recommendedName>
</protein>
<evidence type="ECO:0000256" key="1">
    <source>
        <dbReference type="ARBA" id="ARBA00004429"/>
    </source>
</evidence>
<dbReference type="AlphaFoldDB" id="A0A120KMR9"/>
<keyword evidence="2" id="KW-1003">Cell membrane</keyword>
<dbReference type="Pfam" id="PF06808">
    <property type="entry name" value="DctM"/>
    <property type="match status" value="1"/>
</dbReference>
<dbReference type="KEGG" id="doa:AXF15_01790"/>
<evidence type="ECO:0000313" key="9">
    <source>
        <dbReference type="EMBL" id="AMD91969.1"/>
    </source>
</evidence>
<organism evidence="9 10">
    <name type="scientific">Desulfomicrobium orale DSM 12838</name>
    <dbReference type="NCBI Taxonomy" id="888061"/>
    <lineage>
        <taxon>Bacteria</taxon>
        <taxon>Pseudomonadati</taxon>
        <taxon>Thermodesulfobacteriota</taxon>
        <taxon>Desulfovibrionia</taxon>
        <taxon>Desulfovibrionales</taxon>
        <taxon>Desulfomicrobiaceae</taxon>
        <taxon>Desulfomicrobium</taxon>
    </lineage>
</organism>
<feature type="transmembrane region" description="Helical" evidence="7">
    <location>
        <begin position="122"/>
        <end position="140"/>
    </location>
</feature>
<evidence type="ECO:0000256" key="7">
    <source>
        <dbReference type="SAM" id="Phobius"/>
    </source>
</evidence>
<feature type="transmembrane region" description="Helical" evidence="7">
    <location>
        <begin position="246"/>
        <end position="267"/>
    </location>
</feature>
<evidence type="ECO:0000256" key="2">
    <source>
        <dbReference type="ARBA" id="ARBA00022475"/>
    </source>
</evidence>
<dbReference type="PANTHER" id="PTHR33362">
    <property type="entry name" value="SIALIC ACID TRAP TRANSPORTER PERMEASE PROTEIN SIAT-RELATED"/>
    <property type="match status" value="1"/>
</dbReference>
<feature type="transmembrane region" description="Helical" evidence="7">
    <location>
        <begin position="201"/>
        <end position="226"/>
    </location>
</feature>
<evidence type="ECO:0000313" key="10">
    <source>
        <dbReference type="Proteomes" id="UP000063964"/>
    </source>
</evidence>
<keyword evidence="3" id="KW-0997">Cell inner membrane</keyword>
<reference evidence="10" key="1">
    <citation type="submission" date="2016-02" db="EMBL/GenBank/DDBJ databases">
        <authorList>
            <person name="Holder M.E."/>
            <person name="Ajami N.J."/>
            <person name="Petrosino J.F."/>
        </authorList>
    </citation>
    <scope>NUCLEOTIDE SEQUENCE [LARGE SCALE GENOMIC DNA]</scope>
    <source>
        <strain evidence="10">DSM 12838</strain>
    </source>
</reference>
<evidence type="ECO:0000259" key="8">
    <source>
        <dbReference type="Pfam" id="PF06808"/>
    </source>
</evidence>
<feature type="transmembrane region" description="Helical" evidence="7">
    <location>
        <begin position="59"/>
        <end position="78"/>
    </location>
</feature>
<sequence>MVIYGILTEQNIAKLFMAGVIPGLLQALFYAAAVGVICRIKPAMGPACAPFPLRERMRSLKGTWPVFALFLLVMGGIYKGWFSPSEAAAVGATGAFALAMLRRRLTSSALGLLCMDTVKSTAMIMLVMVGAMLLGYFFSVTRIPFTLASTVSSLQLSPTLIMGILVTMYVVLGCVMIPIAMIVLTMPIVFPLITSLGYDPIWFGVIVVRIFEIAQITPPVGLNIFVIKASVPDVPLTTVFRGIFPFLIADIAHLVLLFSFPALSLWLPGMME</sequence>
<dbReference type="STRING" id="888061.AXF15_01790"/>
<evidence type="ECO:0000256" key="3">
    <source>
        <dbReference type="ARBA" id="ARBA00022519"/>
    </source>
</evidence>
<evidence type="ECO:0000256" key="5">
    <source>
        <dbReference type="ARBA" id="ARBA00022989"/>
    </source>
</evidence>
<keyword evidence="4 7" id="KW-0812">Transmembrane</keyword>
<dbReference type="GO" id="GO:0005886">
    <property type="term" value="C:plasma membrane"/>
    <property type="evidence" value="ECO:0007669"/>
    <property type="project" value="UniProtKB-SubCell"/>
</dbReference>
<dbReference type="InterPro" id="IPR010656">
    <property type="entry name" value="DctM"/>
</dbReference>
<feature type="transmembrane region" description="Helical" evidence="7">
    <location>
        <begin position="15"/>
        <end position="38"/>
    </location>
</feature>
<dbReference type="EMBL" id="CP014230">
    <property type="protein sequence ID" value="AMD91969.1"/>
    <property type="molecule type" value="Genomic_DNA"/>
</dbReference>
<evidence type="ECO:0000256" key="4">
    <source>
        <dbReference type="ARBA" id="ARBA00022692"/>
    </source>
</evidence>
<comment type="subcellular location">
    <subcellularLocation>
        <location evidence="1">Cell inner membrane</location>
        <topology evidence="1">Multi-pass membrane protein</topology>
    </subcellularLocation>
</comment>
<dbReference type="GO" id="GO:0022857">
    <property type="term" value="F:transmembrane transporter activity"/>
    <property type="evidence" value="ECO:0007669"/>
    <property type="project" value="TreeGrafter"/>
</dbReference>
<keyword evidence="6 7" id="KW-0472">Membrane</keyword>
<proteinExistence type="predicted"/>
<dbReference type="PANTHER" id="PTHR33362:SF5">
    <property type="entry name" value="C4-DICARBOXYLATE TRAP TRANSPORTER LARGE PERMEASE PROTEIN DCTM"/>
    <property type="match status" value="1"/>
</dbReference>
<dbReference type="InterPro" id="IPR004681">
    <property type="entry name" value="TRAP_DctM"/>
</dbReference>
<name>A0A120KMR9_9BACT</name>
<evidence type="ECO:0000256" key="6">
    <source>
        <dbReference type="ARBA" id="ARBA00023136"/>
    </source>
</evidence>
<accession>A0A120KMR9</accession>
<feature type="domain" description="TRAP C4-dicarboxylate transport system permease DctM subunit" evidence="8">
    <location>
        <begin position="1"/>
        <end position="263"/>
    </location>
</feature>
<keyword evidence="5 7" id="KW-1133">Transmembrane helix</keyword>